<name>A0A7G6E4K5_THEFR</name>
<dbReference type="SUPFAM" id="SSF56317">
    <property type="entry name" value="Carbon-nitrogen hydrolase"/>
    <property type="match status" value="1"/>
</dbReference>
<keyword evidence="4" id="KW-1185">Reference proteome</keyword>
<dbReference type="EMBL" id="CP045798">
    <property type="protein sequence ID" value="QNB47009.1"/>
    <property type="molecule type" value="Genomic_DNA"/>
</dbReference>
<reference evidence="3 4" key="1">
    <citation type="journal article" date="2019" name="Front. Microbiol.">
        <title>Thermoanaerosceptrum fracticalcis gen. nov. sp. nov., a Novel Fumarate-Fermenting Microorganism From a Deep Fractured Carbonate Aquifer of the US Great Basin.</title>
        <authorList>
            <person name="Hamilton-Brehm S.D."/>
            <person name="Stewart L.E."/>
            <person name="Zavarin M."/>
            <person name="Caldwell M."/>
            <person name="Lawson P.A."/>
            <person name="Onstott T.C."/>
            <person name="Grzymski J."/>
            <person name="Neveux I."/>
            <person name="Lollar B.S."/>
            <person name="Russell C.E."/>
            <person name="Moser D.P."/>
        </authorList>
    </citation>
    <scope>NUCLEOTIDE SEQUENCE [LARGE SCALE GENOMIC DNA]</scope>
    <source>
        <strain evidence="3 4">DRI-13</strain>
    </source>
</reference>
<dbReference type="CDD" id="cd07583">
    <property type="entry name" value="nitrilase_5"/>
    <property type="match status" value="1"/>
</dbReference>
<organism evidence="3 4">
    <name type="scientific">Thermanaerosceptrum fracticalcis</name>
    <dbReference type="NCBI Taxonomy" id="1712410"/>
    <lineage>
        <taxon>Bacteria</taxon>
        <taxon>Bacillati</taxon>
        <taxon>Bacillota</taxon>
        <taxon>Clostridia</taxon>
        <taxon>Eubacteriales</taxon>
        <taxon>Peptococcaceae</taxon>
        <taxon>Thermanaerosceptrum</taxon>
    </lineage>
</organism>
<evidence type="ECO:0000256" key="1">
    <source>
        <dbReference type="ARBA" id="ARBA00010613"/>
    </source>
</evidence>
<protein>
    <submittedName>
        <fullName evidence="3">Carbon-nitrogen family hydrolase</fullName>
    </submittedName>
</protein>
<accession>A0A7G6E4K5</accession>
<dbReference type="GO" id="GO:0016787">
    <property type="term" value="F:hydrolase activity"/>
    <property type="evidence" value="ECO:0007669"/>
    <property type="project" value="UniProtKB-KW"/>
</dbReference>
<dbReference type="PANTHER" id="PTHR23088">
    <property type="entry name" value="NITRILASE-RELATED"/>
    <property type="match status" value="1"/>
</dbReference>
<dbReference type="RefSeq" id="WP_034420619.1">
    <property type="nucleotide sequence ID" value="NZ_CP045798.1"/>
</dbReference>
<keyword evidence="3" id="KW-0378">Hydrolase</keyword>
<evidence type="ECO:0000259" key="2">
    <source>
        <dbReference type="PROSITE" id="PS50263"/>
    </source>
</evidence>
<dbReference type="Pfam" id="PF00795">
    <property type="entry name" value="CN_hydrolase"/>
    <property type="match status" value="1"/>
</dbReference>
<proteinExistence type="inferred from homology"/>
<evidence type="ECO:0000313" key="4">
    <source>
        <dbReference type="Proteomes" id="UP000515847"/>
    </source>
</evidence>
<dbReference type="InterPro" id="IPR036526">
    <property type="entry name" value="C-N_Hydrolase_sf"/>
</dbReference>
<dbReference type="Proteomes" id="UP000515847">
    <property type="component" value="Chromosome"/>
</dbReference>
<dbReference type="AlphaFoldDB" id="A0A7G6E4K5"/>
<sequence>MRIALCQLDIIWEDKTENLYRAEKFITQAAEQQADLILFPEMSLTGFSMNTALTAEDHRNTVEQFRALAQAQNINVGFGWVSAAEDKAQNHYSVVSREGQLVSDYVKIHPFSFGEESKHFIGGDRLAVFILEGVSCSTFICYDLRFPEIFQAVSNEVSLIIVAANWPATRKEHWRLLLQARAIENQVFIVGVNCVGPKGGLYYSGNSMVVDPEGNILAELTEEEGLLLIEIDPSKVAIYRRSFPLKADRRTELYQIFYKRKREV</sequence>
<evidence type="ECO:0000313" key="3">
    <source>
        <dbReference type="EMBL" id="QNB47009.1"/>
    </source>
</evidence>
<gene>
    <name evidence="3" type="ORF">BR63_12240</name>
</gene>
<dbReference type="OrthoDB" id="9811121at2"/>
<dbReference type="KEGG" id="tfr:BR63_12240"/>
<dbReference type="PROSITE" id="PS50263">
    <property type="entry name" value="CN_HYDROLASE"/>
    <property type="match status" value="1"/>
</dbReference>
<comment type="similarity">
    <text evidence="1">Belongs to the carbon-nitrogen hydrolase superfamily. NIT1/NIT2 family.</text>
</comment>
<dbReference type="Gene3D" id="3.60.110.10">
    <property type="entry name" value="Carbon-nitrogen hydrolase"/>
    <property type="match status" value="1"/>
</dbReference>
<dbReference type="InterPro" id="IPR003010">
    <property type="entry name" value="C-N_Hydrolase"/>
</dbReference>
<dbReference type="PANTHER" id="PTHR23088:SF27">
    <property type="entry name" value="DEAMINATED GLUTATHIONE AMIDASE"/>
    <property type="match status" value="1"/>
</dbReference>
<feature type="domain" description="CN hydrolase" evidence="2">
    <location>
        <begin position="1"/>
        <end position="233"/>
    </location>
</feature>